<dbReference type="PANTHER" id="PTHR42831">
    <property type="entry name" value="FE-S PROTEIN MATURATION AUXILIARY FACTOR YITW"/>
    <property type="match status" value="1"/>
</dbReference>
<dbReference type="SUPFAM" id="SSF117916">
    <property type="entry name" value="Fe-S cluster assembly (FSCA) domain-like"/>
    <property type="match status" value="1"/>
</dbReference>
<protein>
    <submittedName>
        <fullName evidence="2">Metal-sulfur cluster assembly factor</fullName>
    </submittedName>
</protein>
<dbReference type="OrthoDB" id="9805360at2"/>
<dbReference type="PANTHER" id="PTHR42831:SF1">
    <property type="entry name" value="FE-S PROTEIN MATURATION AUXILIARY FACTOR YITW"/>
    <property type="match status" value="1"/>
</dbReference>
<accession>A0A3R9FYU3</accession>
<dbReference type="InterPro" id="IPR034904">
    <property type="entry name" value="FSCA_dom_sf"/>
</dbReference>
<dbReference type="InterPro" id="IPR052339">
    <property type="entry name" value="Fe-S_Maturation_MIP18"/>
</dbReference>
<dbReference type="STRING" id="285983.UB32_12415"/>
<dbReference type="Gene3D" id="3.30.300.130">
    <property type="entry name" value="Fe-S cluster assembly (FSCA)"/>
    <property type="match status" value="1"/>
</dbReference>
<organism evidence="2 3">
    <name type="scientific">Mesobacillus subterraneus</name>
    <dbReference type="NCBI Taxonomy" id="285983"/>
    <lineage>
        <taxon>Bacteria</taxon>
        <taxon>Bacillati</taxon>
        <taxon>Bacillota</taxon>
        <taxon>Bacilli</taxon>
        <taxon>Bacillales</taxon>
        <taxon>Bacillaceae</taxon>
        <taxon>Mesobacillus</taxon>
    </lineage>
</organism>
<dbReference type="Pfam" id="PF01883">
    <property type="entry name" value="FeS_assembly_P"/>
    <property type="match status" value="1"/>
</dbReference>
<evidence type="ECO:0000259" key="1">
    <source>
        <dbReference type="Pfam" id="PF01883"/>
    </source>
</evidence>
<dbReference type="EMBL" id="RSFW01000009">
    <property type="protein sequence ID" value="RSD28275.1"/>
    <property type="molecule type" value="Genomic_DNA"/>
</dbReference>
<evidence type="ECO:0000313" key="3">
    <source>
        <dbReference type="Proteomes" id="UP000279911"/>
    </source>
</evidence>
<name>A0A3R9FYU3_9BACI</name>
<sequence length="131" mass="15447">MKCEVCHSNFFPYSFKMKVRKQTSSLREEVLNMNKNEIYKMLEEVEEPMLGVDIVNLGLVYEVCVKDDRDVEIVMTTRNQDCMLADYIALSAREHLAGRMKELEHIDIKMVSAPKWTEDRMSRYAKYLLDL</sequence>
<gene>
    <name evidence="2" type="ORF">EJA10_07425</name>
</gene>
<comment type="caution">
    <text evidence="2">The sequence shown here is derived from an EMBL/GenBank/DDBJ whole genome shotgun (WGS) entry which is preliminary data.</text>
</comment>
<proteinExistence type="predicted"/>
<dbReference type="Proteomes" id="UP000279911">
    <property type="component" value="Unassembled WGS sequence"/>
</dbReference>
<feature type="domain" description="MIP18 family-like" evidence="1">
    <location>
        <begin position="36"/>
        <end position="102"/>
    </location>
</feature>
<reference evidence="3" key="1">
    <citation type="submission" date="2018-12" db="EMBL/GenBank/DDBJ databases">
        <title>Bacillus chawlae sp. nov., Bacillus glennii sp. nov., and Bacillus saganii sp. nov. Isolated from the Vehicle Assembly Building at Kennedy Space Center where the Viking Spacecraft were Assembled.</title>
        <authorList>
            <person name="Seuylemezian A."/>
            <person name="Vaishampayan P."/>
        </authorList>
    </citation>
    <scope>NUCLEOTIDE SEQUENCE [LARGE SCALE GENOMIC DNA]</scope>
    <source>
        <strain evidence="3">DSM 13966</strain>
    </source>
</reference>
<dbReference type="InterPro" id="IPR002744">
    <property type="entry name" value="MIP18-like"/>
</dbReference>
<evidence type="ECO:0000313" key="2">
    <source>
        <dbReference type="EMBL" id="RSD28275.1"/>
    </source>
</evidence>
<dbReference type="AlphaFoldDB" id="A0A3R9FYU3"/>